<evidence type="ECO:0000259" key="1">
    <source>
        <dbReference type="PROSITE" id="PS50164"/>
    </source>
</evidence>
<dbReference type="RefSeq" id="WP_344809797.1">
    <property type="nucleotide sequence ID" value="NZ_BAABAB010000051.1"/>
</dbReference>
<reference evidence="3" key="1">
    <citation type="journal article" date="2019" name="Int. J. Syst. Evol. Microbiol.">
        <title>The Global Catalogue of Microorganisms (GCM) 10K type strain sequencing project: providing services to taxonomists for standard genome sequencing and annotation.</title>
        <authorList>
            <consortium name="The Broad Institute Genomics Platform"/>
            <consortium name="The Broad Institute Genome Sequencing Center for Infectious Disease"/>
            <person name="Wu L."/>
            <person name="Ma J."/>
        </authorList>
    </citation>
    <scope>NUCLEOTIDE SEQUENCE [LARGE SCALE GENOMIC DNA]</scope>
    <source>
        <strain evidence="3">JCM 16929</strain>
    </source>
</reference>
<dbReference type="CDD" id="cd10434">
    <property type="entry name" value="GIY-YIG_UvrC_Cho"/>
    <property type="match status" value="1"/>
</dbReference>
<proteinExistence type="predicted"/>
<dbReference type="Pfam" id="PF01541">
    <property type="entry name" value="GIY-YIG"/>
    <property type="match status" value="1"/>
</dbReference>
<dbReference type="PROSITE" id="PS50164">
    <property type="entry name" value="GIY_YIG"/>
    <property type="match status" value="1"/>
</dbReference>
<evidence type="ECO:0000313" key="3">
    <source>
        <dbReference type="Proteomes" id="UP001501490"/>
    </source>
</evidence>
<dbReference type="Proteomes" id="UP001501490">
    <property type="component" value="Unassembled WGS sequence"/>
</dbReference>
<accession>A0ABP7AV31</accession>
<organism evidence="2 3">
    <name type="scientific">Microlunatus ginsengisoli</name>
    <dbReference type="NCBI Taxonomy" id="363863"/>
    <lineage>
        <taxon>Bacteria</taxon>
        <taxon>Bacillati</taxon>
        <taxon>Actinomycetota</taxon>
        <taxon>Actinomycetes</taxon>
        <taxon>Propionibacteriales</taxon>
        <taxon>Propionibacteriaceae</taxon>
        <taxon>Microlunatus</taxon>
    </lineage>
</organism>
<dbReference type="PANTHER" id="PTHR30562">
    <property type="entry name" value="UVRC/OXIDOREDUCTASE"/>
    <property type="match status" value="1"/>
</dbReference>
<dbReference type="PANTHER" id="PTHR30562:SF1">
    <property type="entry name" value="UVRABC SYSTEM PROTEIN C"/>
    <property type="match status" value="1"/>
</dbReference>
<evidence type="ECO:0000313" key="2">
    <source>
        <dbReference type="EMBL" id="GAA3641294.1"/>
    </source>
</evidence>
<sequence length="303" mass="33974">MSDPRLVARRLPDGPGVYRFRDPDGRVLYIGRAGNLRRRVQSYWGRLGDRPRLVAMVRRIASVEATWCDSEHEAAWLERNLLQRSRPRWNRIEGGSEVVGLIRLDPSRIAGLRFVHEADGPGRHFGPYLGGLRVRQAISAVHRVLPLPYAVATGGSSREFAVLFGVGPADREALVATAVAVLEREPSAVSATRSKLVRRRDRATAELRFEFAAKIQEEIAALDWITAEQKATTLDRSDEEVCGWADGVLVRYDVRAGRMCTWTRRLASERSARDRVLATPVRWEAFARRNAELAARLLNGEGS</sequence>
<protein>
    <recommendedName>
        <fullName evidence="1">GIY-YIG domain-containing protein</fullName>
    </recommendedName>
</protein>
<gene>
    <name evidence="2" type="ORF">GCM10022236_49970</name>
</gene>
<comment type="caution">
    <text evidence="2">The sequence shown here is derived from an EMBL/GenBank/DDBJ whole genome shotgun (WGS) entry which is preliminary data.</text>
</comment>
<dbReference type="SUPFAM" id="SSF82771">
    <property type="entry name" value="GIY-YIG endonuclease"/>
    <property type="match status" value="1"/>
</dbReference>
<feature type="domain" description="GIY-YIG" evidence="1">
    <location>
        <begin position="13"/>
        <end position="91"/>
    </location>
</feature>
<dbReference type="EMBL" id="BAABAB010000051">
    <property type="protein sequence ID" value="GAA3641294.1"/>
    <property type="molecule type" value="Genomic_DNA"/>
</dbReference>
<dbReference type="InterPro" id="IPR035901">
    <property type="entry name" value="GIY-YIG_endonuc_sf"/>
</dbReference>
<dbReference type="SMART" id="SM00465">
    <property type="entry name" value="GIYc"/>
    <property type="match status" value="1"/>
</dbReference>
<dbReference type="InterPro" id="IPR000305">
    <property type="entry name" value="GIY-YIG_endonuc"/>
</dbReference>
<name>A0ABP7AV31_9ACTN</name>
<dbReference type="InterPro" id="IPR047296">
    <property type="entry name" value="GIY-YIG_UvrC_Cho"/>
</dbReference>
<keyword evidence="3" id="KW-1185">Reference proteome</keyword>
<dbReference type="InterPro" id="IPR050066">
    <property type="entry name" value="UvrABC_protein_C"/>
</dbReference>
<dbReference type="Gene3D" id="3.40.1440.10">
    <property type="entry name" value="GIY-YIG endonuclease"/>
    <property type="match status" value="1"/>
</dbReference>